<dbReference type="GO" id="GO:0016740">
    <property type="term" value="F:transferase activity"/>
    <property type="evidence" value="ECO:0007669"/>
    <property type="project" value="UniProtKB-KW"/>
</dbReference>
<sequence length="990" mass="110315">MKSLLELYQEHEGKVSDKWTLYLAEYDRLFSAYRAKPVRLFEIGIQNGGSLDIWSKYFPHAEKLIGCDINPDCAQLSYDDPRIALVIGDANTSEAEAEVLAHSERFDLIIDDGSHTSIDIVRTFSRYFSRLNDGGLYVVEDLHCSYWQEFGGGLYAPYSSVAFFKRLADVVNQQHWGVDKASTDILEGFTAAFDAPFDAAVLATVHSIEFVNSICIVRKAPKTANQLGSRFIAGTQAKAVPAIAGKHGELAISVSQSENPWTALPKGIDELWLDQKSQLEDSRSQVQVLQTKLDEQLTQLAEMELSLNLALAKQASLELESATYSASQEEHEQLNAECEQSQARLAQLEDELLEVRSSTSWRVTEPLRFLGNSALRLRRLTGVARKPLKDMGAMGVARKVVHVARTEGLPGLKRRLQPVLEQSGMSHGSTDDYSAWIQRHDVLAEAERHSMFERINAAMEPPLVSVVIPAYNPNPDWLCEAIDSVIGQSYDNWELCIADDASSDPRIRTILQNYASSNPRIKVVFRAENGHISAASNSALDIATGDWVALLDHDDLLAKHALLWVVHALAENPTAGMIYSDEDKIDASGRRQCPFFKPDWSPHLALSQAYVGHLCCIRRDLLTKVGGFTVGMEGAQDYALWLSVAAQKEPIIHVPKVLYHWRMHAGSTASHSAAKPYAHDAGRLAVQRFVENYYPQANIQMAEREDLFTYKAVFKQPQDVLISIIIPTRDRVDLLGMCIDSILGVSTWQNLEIIVIDNGSVEEESHAYFTEITRRDARVTVKRIDEPFNWSRLNNIGAELAKGDLFVFLNNDTVVIAPDWLQSLAGYAFLPDVGLVGGLLLFEDGTIQHAGVVVGMGGWADHVYRTSPNAHDPSSPFVSPVLTRNVLSVTGACTAITRAKFEELGRYDEAFIICGSDVELGLRAWKKGYYNVQCGEVKLYHYESKTRSPHVPDGDFEQSVLKYAPYQREKVDPFYNPNLSLQHCKPGLVE</sequence>
<dbReference type="OrthoDB" id="9179784at2"/>
<dbReference type="Gene3D" id="3.40.50.150">
    <property type="entry name" value="Vaccinia Virus protein VP39"/>
    <property type="match status" value="1"/>
</dbReference>
<dbReference type="InterPro" id="IPR029044">
    <property type="entry name" value="Nucleotide-diphossugar_trans"/>
</dbReference>
<dbReference type="Proteomes" id="UP000463138">
    <property type="component" value="Unassembled WGS sequence"/>
</dbReference>
<evidence type="ECO:0000256" key="1">
    <source>
        <dbReference type="SAM" id="Coils"/>
    </source>
</evidence>
<dbReference type="EMBL" id="QOVF01000009">
    <property type="protein sequence ID" value="KAA0690818.1"/>
    <property type="molecule type" value="Genomic_DNA"/>
</dbReference>
<reference evidence="3 4" key="1">
    <citation type="submission" date="2018-07" db="EMBL/GenBank/DDBJ databases">
        <title>Pseudomonas laoshanensis sp. nov., isolated from soil.</title>
        <authorList>
            <person name="Sun J."/>
            <person name="Yu L."/>
            <person name="Wang M."/>
            <person name="Zhang C."/>
        </authorList>
    </citation>
    <scope>NUCLEOTIDE SEQUENCE [LARGE SCALE GENOMIC DNA]</scope>
    <source>
        <strain evidence="3 4">Y22</strain>
    </source>
</reference>
<accession>A0A7V7GNQ8</accession>
<evidence type="ECO:0000313" key="4">
    <source>
        <dbReference type="Proteomes" id="UP000463138"/>
    </source>
</evidence>
<comment type="caution">
    <text evidence="3">The sequence shown here is derived from an EMBL/GenBank/DDBJ whole genome shotgun (WGS) entry which is preliminary data.</text>
</comment>
<name>A0A7V7GNQ8_9GAMM</name>
<dbReference type="CDD" id="cd04184">
    <property type="entry name" value="GT2_RfbC_Mx_like"/>
    <property type="match status" value="1"/>
</dbReference>
<protein>
    <submittedName>
        <fullName evidence="3">Glycosyltransferase</fullName>
    </submittedName>
</protein>
<dbReference type="SUPFAM" id="SSF53335">
    <property type="entry name" value="S-adenosyl-L-methionine-dependent methyltransferases"/>
    <property type="match status" value="1"/>
</dbReference>
<gene>
    <name evidence="3" type="ORF">DT594_17500</name>
</gene>
<feature type="coiled-coil region" evidence="1">
    <location>
        <begin position="279"/>
        <end position="358"/>
    </location>
</feature>
<dbReference type="RefSeq" id="WP_149334285.1">
    <property type="nucleotide sequence ID" value="NZ_QOVF01000009.1"/>
</dbReference>
<dbReference type="Pfam" id="PF00535">
    <property type="entry name" value="Glycos_transf_2"/>
    <property type="match status" value="2"/>
</dbReference>
<dbReference type="InterPro" id="IPR050834">
    <property type="entry name" value="Glycosyltransf_2"/>
</dbReference>
<proteinExistence type="predicted"/>
<feature type="domain" description="Glycosyltransferase 2-like" evidence="2">
    <location>
        <begin position="723"/>
        <end position="839"/>
    </location>
</feature>
<feature type="domain" description="Glycosyltransferase 2-like" evidence="2">
    <location>
        <begin position="465"/>
        <end position="593"/>
    </location>
</feature>
<keyword evidence="3" id="KW-0808">Transferase</keyword>
<dbReference type="AlphaFoldDB" id="A0A7V7GNQ8"/>
<keyword evidence="4" id="KW-1185">Reference proteome</keyword>
<keyword evidence="1" id="KW-0175">Coiled coil</keyword>
<dbReference type="InterPro" id="IPR029063">
    <property type="entry name" value="SAM-dependent_MTases_sf"/>
</dbReference>
<dbReference type="PANTHER" id="PTHR43685:SF2">
    <property type="entry name" value="GLYCOSYLTRANSFERASE 2-LIKE DOMAIN-CONTAINING PROTEIN"/>
    <property type="match status" value="1"/>
</dbReference>
<evidence type="ECO:0000313" key="3">
    <source>
        <dbReference type="EMBL" id="KAA0690818.1"/>
    </source>
</evidence>
<dbReference type="PANTHER" id="PTHR43685">
    <property type="entry name" value="GLYCOSYLTRANSFERASE"/>
    <property type="match status" value="1"/>
</dbReference>
<evidence type="ECO:0000259" key="2">
    <source>
        <dbReference type="Pfam" id="PF00535"/>
    </source>
</evidence>
<dbReference type="SUPFAM" id="SSF53448">
    <property type="entry name" value="Nucleotide-diphospho-sugar transferases"/>
    <property type="match status" value="2"/>
</dbReference>
<organism evidence="3 4">
    <name type="scientific">Halopseudomonas laoshanensis</name>
    <dbReference type="NCBI Taxonomy" id="2268758"/>
    <lineage>
        <taxon>Bacteria</taxon>
        <taxon>Pseudomonadati</taxon>
        <taxon>Pseudomonadota</taxon>
        <taxon>Gammaproteobacteria</taxon>
        <taxon>Pseudomonadales</taxon>
        <taxon>Pseudomonadaceae</taxon>
        <taxon>Halopseudomonas</taxon>
    </lineage>
</organism>
<dbReference type="InterPro" id="IPR001173">
    <property type="entry name" value="Glyco_trans_2-like"/>
</dbReference>
<dbReference type="Gene3D" id="3.90.550.10">
    <property type="entry name" value="Spore Coat Polysaccharide Biosynthesis Protein SpsA, Chain A"/>
    <property type="match status" value="2"/>
</dbReference>